<feature type="region of interest" description="Disordered" evidence="1">
    <location>
        <begin position="1"/>
        <end position="41"/>
    </location>
</feature>
<organism evidence="2 3">
    <name type="scientific">Cricetulus griseus</name>
    <name type="common">Chinese hamster</name>
    <name type="synonym">Cricetulus barabensis griseus</name>
    <dbReference type="NCBI Taxonomy" id="10029"/>
    <lineage>
        <taxon>Eukaryota</taxon>
        <taxon>Metazoa</taxon>
        <taxon>Chordata</taxon>
        <taxon>Craniata</taxon>
        <taxon>Vertebrata</taxon>
        <taxon>Euteleostomi</taxon>
        <taxon>Mammalia</taxon>
        <taxon>Eutheria</taxon>
        <taxon>Euarchontoglires</taxon>
        <taxon>Glires</taxon>
        <taxon>Rodentia</taxon>
        <taxon>Myomorpha</taxon>
        <taxon>Muroidea</taxon>
        <taxon>Cricetidae</taxon>
        <taxon>Cricetinae</taxon>
        <taxon>Cricetulus</taxon>
    </lineage>
</organism>
<evidence type="ECO:0000313" key="3">
    <source>
        <dbReference type="Proteomes" id="UP000001075"/>
    </source>
</evidence>
<reference evidence="3" key="1">
    <citation type="journal article" date="2011" name="Nat. Biotechnol.">
        <title>The genomic sequence of the Chinese hamster ovary (CHO)-K1 cell line.</title>
        <authorList>
            <person name="Xu X."/>
            <person name="Nagarajan H."/>
            <person name="Lewis N.E."/>
            <person name="Pan S."/>
            <person name="Cai Z."/>
            <person name="Liu X."/>
            <person name="Chen W."/>
            <person name="Xie M."/>
            <person name="Wang W."/>
            <person name="Hammond S."/>
            <person name="Andersen M.R."/>
            <person name="Neff N."/>
            <person name="Passarelli B."/>
            <person name="Koh W."/>
            <person name="Fan H.C."/>
            <person name="Wang J."/>
            <person name="Gui Y."/>
            <person name="Lee K.H."/>
            <person name="Betenbaugh M.J."/>
            <person name="Quake S.R."/>
            <person name="Famili I."/>
            <person name="Palsson B.O."/>
            <person name="Wang J."/>
        </authorList>
    </citation>
    <scope>NUCLEOTIDE SEQUENCE [LARGE SCALE GENOMIC DNA]</scope>
    <source>
        <strain evidence="3">CHO K1 cell line</strain>
    </source>
</reference>
<protein>
    <submittedName>
        <fullName evidence="2">Uncharacterized protein</fullName>
    </submittedName>
</protein>
<dbReference type="InParanoid" id="G3H4D0"/>
<proteinExistence type="predicted"/>
<sequence>MGLGENVLPSQRSTPPGASKEGLALEPYGNRQETGPGPQPYHLCGGARKVSGKSACCPA</sequence>
<gene>
    <name evidence="2" type="ORF">I79_005130</name>
</gene>
<evidence type="ECO:0000313" key="2">
    <source>
        <dbReference type="EMBL" id="EGV97471.1"/>
    </source>
</evidence>
<accession>G3H4D0</accession>
<dbReference type="EMBL" id="JH000137">
    <property type="protein sequence ID" value="EGV97471.1"/>
    <property type="molecule type" value="Genomic_DNA"/>
</dbReference>
<name>G3H4D0_CRIGR</name>
<dbReference type="AlphaFoldDB" id="G3H4D0"/>
<evidence type="ECO:0000256" key="1">
    <source>
        <dbReference type="SAM" id="MobiDB-lite"/>
    </source>
</evidence>
<dbReference type="Proteomes" id="UP000001075">
    <property type="component" value="Unassembled WGS sequence"/>
</dbReference>